<dbReference type="AlphaFoldDB" id="A0AAV9JCT3"/>
<name>A0AAV9JCT3_9PEZI</name>
<proteinExistence type="predicted"/>
<feature type="region of interest" description="Disordered" evidence="1">
    <location>
        <begin position="459"/>
        <end position="493"/>
    </location>
</feature>
<feature type="compositionally biased region" description="Polar residues" evidence="1">
    <location>
        <begin position="483"/>
        <end position="493"/>
    </location>
</feature>
<dbReference type="SUPFAM" id="SSF81383">
    <property type="entry name" value="F-box domain"/>
    <property type="match status" value="1"/>
</dbReference>
<feature type="domain" description="F-box" evidence="2">
    <location>
        <begin position="39"/>
        <end position="104"/>
    </location>
</feature>
<keyword evidence="4" id="KW-1185">Reference proteome</keyword>
<sequence length="661" mass="71382">MGLLKHFRSKSRLHSGPQSPTAYSHTSPPARYHGRDCTQRLPEKVLDNIFAYVCPHSQDQTYEASERSQIGDGCMLCDLRDLAKCAQVCRKWYGVAQRMLYTSVRIDAVHYCALEEELAERRKKAAKHFRSKGAAVEPGEVPNIRLSLLCRTVREQDRLAEQVLVFKLPYMTRETAKGELARTVSALPNLRYVDLPDGFFTGDPSCLALRHELQARCPDIRKMSYRAGSEDALELLAHRHWQSIETLELNGLAIELATLRIVLASLPTLHQLTLSDMPWMDDTIFQCSPGQLPDFPPLHTLNLENTPNVTAQGLTLYLDSPHNREVLSSLSLQNTGVATPDLHHVLWKASSLHHLAILETVTKSLALATQQLPPLTSISLTTLHYEISSSEDVHGLQKPAESYYTYLASSLHQNALPALTTLYVRDPNFPELLTLPPPPPPFANGASDAGSLRSKLSNLSSLASSSGNNPTTSQAQAQAQARNRPTMNHGTGFNQTLEVFSKGLDELEWVFTAITPPSAHSHAATRDRGASASAGRPLSAYSASRGLGPQWAQGGFGGEARKSVIVGNGFGGFLAVPAEEVPRPMTSDGGGGAGGGGVRVDGVGGTRWGSIGSQATAGSAGSTFLRPPPSVSSLAGSAGSGGSGGQGQHHDRRGSRHDLWR</sequence>
<feature type="region of interest" description="Disordered" evidence="1">
    <location>
        <begin position="1"/>
        <end position="33"/>
    </location>
</feature>
<feature type="region of interest" description="Disordered" evidence="1">
    <location>
        <begin position="613"/>
        <end position="661"/>
    </location>
</feature>
<protein>
    <recommendedName>
        <fullName evidence="2">F-box domain-containing protein</fullName>
    </recommendedName>
</protein>
<dbReference type="InterPro" id="IPR032675">
    <property type="entry name" value="LRR_dom_sf"/>
</dbReference>
<feature type="region of interest" description="Disordered" evidence="1">
    <location>
        <begin position="518"/>
        <end position="547"/>
    </location>
</feature>
<dbReference type="EMBL" id="JAVFHQ010000043">
    <property type="protein sequence ID" value="KAK4542231.1"/>
    <property type="molecule type" value="Genomic_DNA"/>
</dbReference>
<feature type="compositionally biased region" description="Gly residues" evidence="1">
    <location>
        <begin position="638"/>
        <end position="647"/>
    </location>
</feature>
<evidence type="ECO:0000256" key="1">
    <source>
        <dbReference type="SAM" id="MobiDB-lite"/>
    </source>
</evidence>
<evidence type="ECO:0000313" key="3">
    <source>
        <dbReference type="EMBL" id="KAK4542231.1"/>
    </source>
</evidence>
<feature type="compositionally biased region" description="Basic residues" evidence="1">
    <location>
        <begin position="1"/>
        <end position="13"/>
    </location>
</feature>
<evidence type="ECO:0000313" key="4">
    <source>
        <dbReference type="Proteomes" id="UP001324427"/>
    </source>
</evidence>
<dbReference type="Pfam" id="PF12937">
    <property type="entry name" value="F-box-like"/>
    <property type="match status" value="1"/>
</dbReference>
<comment type="caution">
    <text evidence="3">The sequence shown here is derived from an EMBL/GenBank/DDBJ whole genome shotgun (WGS) entry which is preliminary data.</text>
</comment>
<dbReference type="InterPro" id="IPR036047">
    <property type="entry name" value="F-box-like_dom_sf"/>
</dbReference>
<gene>
    <name evidence="3" type="ORF">LTR36_006884</name>
</gene>
<feature type="compositionally biased region" description="Polar residues" evidence="1">
    <location>
        <begin position="613"/>
        <end position="622"/>
    </location>
</feature>
<dbReference type="SUPFAM" id="SSF52047">
    <property type="entry name" value="RNI-like"/>
    <property type="match status" value="1"/>
</dbReference>
<dbReference type="Gene3D" id="3.80.10.10">
    <property type="entry name" value="Ribonuclease Inhibitor"/>
    <property type="match status" value="1"/>
</dbReference>
<reference evidence="3 4" key="1">
    <citation type="submission" date="2021-11" db="EMBL/GenBank/DDBJ databases">
        <title>Black yeast isolated from Biological Soil Crust.</title>
        <authorList>
            <person name="Kurbessoian T."/>
        </authorList>
    </citation>
    <scope>NUCLEOTIDE SEQUENCE [LARGE SCALE GENOMIC DNA]</scope>
    <source>
        <strain evidence="3 4">CCFEE 5522</strain>
    </source>
</reference>
<organism evidence="3 4">
    <name type="scientific">Oleoguttula mirabilis</name>
    <dbReference type="NCBI Taxonomy" id="1507867"/>
    <lineage>
        <taxon>Eukaryota</taxon>
        <taxon>Fungi</taxon>
        <taxon>Dikarya</taxon>
        <taxon>Ascomycota</taxon>
        <taxon>Pezizomycotina</taxon>
        <taxon>Dothideomycetes</taxon>
        <taxon>Dothideomycetidae</taxon>
        <taxon>Mycosphaerellales</taxon>
        <taxon>Teratosphaeriaceae</taxon>
        <taxon>Oleoguttula</taxon>
    </lineage>
</organism>
<dbReference type="InterPro" id="IPR001810">
    <property type="entry name" value="F-box_dom"/>
</dbReference>
<evidence type="ECO:0000259" key="2">
    <source>
        <dbReference type="Pfam" id="PF12937"/>
    </source>
</evidence>
<feature type="compositionally biased region" description="Polar residues" evidence="1">
    <location>
        <begin position="16"/>
        <end position="27"/>
    </location>
</feature>
<dbReference type="Proteomes" id="UP001324427">
    <property type="component" value="Unassembled WGS sequence"/>
</dbReference>
<dbReference type="Gene3D" id="1.20.1280.50">
    <property type="match status" value="1"/>
</dbReference>
<accession>A0AAV9JCT3</accession>